<evidence type="ECO:0000259" key="2">
    <source>
        <dbReference type="Pfam" id="PF23243"/>
    </source>
</evidence>
<accession>A0A9D3YBJ3</accession>
<keyword evidence="4" id="KW-1185">Reference proteome</keyword>
<evidence type="ECO:0000256" key="1">
    <source>
        <dbReference type="RuleBase" id="RU367065"/>
    </source>
</evidence>
<dbReference type="PANTHER" id="PTHR13457">
    <property type="entry name" value="BAP28"/>
    <property type="match status" value="1"/>
</dbReference>
<dbReference type="GO" id="GO:0030686">
    <property type="term" value="C:90S preribosome"/>
    <property type="evidence" value="ECO:0007669"/>
    <property type="project" value="TreeGrafter"/>
</dbReference>
<evidence type="ECO:0000313" key="4">
    <source>
        <dbReference type="Proteomes" id="UP000828390"/>
    </source>
</evidence>
<proteinExistence type="inferred from homology"/>
<dbReference type="EMBL" id="JAIWYP010000016">
    <property type="protein sequence ID" value="KAH3695786.1"/>
    <property type="molecule type" value="Genomic_DNA"/>
</dbReference>
<comment type="similarity">
    <text evidence="1">Belongs to the HEATR1/UTP10 family.</text>
</comment>
<feature type="domain" description="Utp10/HEAT1 HEAT-repeats" evidence="2">
    <location>
        <begin position="55"/>
        <end position="272"/>
    </location>
</feature>
<reference evidence="3" key="2">
    <citation type="submission" date="2020-11" db="EMBL/GenBank/DDBJ databases">
        <authorList>
            <person name="McCartney M.A."/>
            <person name="Auch B."/>
            <person name="Kono T."/>
            <person name="Mallez S."/>
            <person name="Becker A."/>
            <person name="Gohl D.M."/>
            <person name="Silverstein K.A.T."/>
            <person name="Koren S."/>
            <person name="Bechman K.B."/>
            <person name="Herman A."/>
            <person name="Abrahante J.E."/>
            <person name="Garbe J."/>
        </authorList>
    </citation>
    <scope>NUCLEOTIDE SEQUENCE</scope>
    <source>
        <strain evidence="3">Duluth1</strain>
        <tissue evidence="3">Whole animal</tissue>
    </source>
</reference>
<dbReference type="GO" id="GO:0045943">
    <property type="term" value="P:positive regulation of transcription by RNA polymerase I"/>
    <property type="evidence" value="ECO:0007669"/>
    <property type="project" value="TreeGrafter"/>
</dbReference>
<dbReference type="InterPro" id="IPR040191">
    <property type="entry name" value="UTP10"/>
</dbReference>
<keyword evidence="1" id="KW-0698">rRNA processing</keyword>
<dbReference type="AlphaFoldDB" id="A0A9D3YBJ3"/>
<keyword evidence="1" id="KW-0690">Ribosome biogenesis</keyword>
<sequence length="412" mass="46631">MMSVFTFMGANIMRQDDAYSFLIIGKILETVIPALITACEQRKRVPKGITNDLDDIITMVIQVFVDSYPYIPEHRRHLLFNKLVAVIGERRYLWRLLLLMMKLVVTSGNLKSELDTSQESGDTEFCLLLCADFNMEVKLSSSCEILDYVLKLPDDKEDDAVQLAKKNPESFGKLHKEDVAIFSVDAHSGKQLRHFKFAAVNLVVNLYTNTDFIAQVSGCENAELLPVFQKLLEMTLKFVSHFTRLANKFSMKPTAKFWKALQNKCHDMLDKLVSLLPEAMFLDVIGGLLSHDLPTIQRKAMDLLNSKLQHQKSFQPGEVEGLLRFVDLLRGLVVTLALDRDITEESSLNCQTAFISLKLLCRNIGLQYKQPFLEVHIKACSTSSPFWRYTYRLAVQAALPGGTEDVGRGVQA</sequence>
<comment type="caution">
    <text evidence="3">The sequence shown here is derived from an EMBL/GenBank/DDBJ whole genome shotgun (WGS) entry which is preliminary data.</text>
</comment>
<dbReference type="PANTHER" id="PTHR13457:SF1">
    <property type="entry name" value="HEAT REPEAT-CONTAINING PROTEIN 1"/>
    <property type="match status" value="1"/>
</dbReference>
<keyword evidence="1" id="KW-0687">Ribonucleoprotein</keyword>
<name>A0A9D3YBJ3_DREPO</name>
<dbReference type="Proteomes" id="UP000828390">
    <property type="component" value="Unassembled WGS sequence"/>
</dbReference>
<organism evidence="3 4">
    <name type="scientific">Dreissena polymorpha</name>
    <name type="common">Zebra mussel</name>
    <name type="synonym">Mytilus polymorpha</name>
    <dbReference type="NCBI Taxonomy" id="45954"/>
    <lineage>
        <taxon>Eukaryota</taxon>
        <taxon>Metazoa</taxon>
        <taxon>Spiralia</taxon>
        <taxon>Lophotrochozoa</taxon>
        <taxon>Mollusca</taxon>
        <taxon>Bivalvia</taxon>
        <taxon>Autobranchia</taxon>
        <taxon>Heteroconchia</taxon>
        <taxon>Euheterodonta</taxon>
        <taxon>Imparidentia</taxon>
        <taxon>Neoheterodontei</taxon>
        <taxon>Myida</taxon>
        <taxon>Dreissenoidea</taxon>
        <taxon>Dreissenidae</taxon>
        <taxon>Dreissena</taxon>
    </lineage>
</organism>
<dbReference type="GO" id="GO:0000462">
    <property type="term" value="P:maturation of SSU-rRNA from tricistronic rRNA transcript (SSU-rRNA, 5.8S rRNA, LSU-rRNA)"/>
    <property type="evidence" value="ECO:0007669"/>
    <property type="project" value="TreeGrafter"/>
</dbReference>
<keyword evidence="1" id="KW-0539">Nucleus</keyword>
<comment type="function">
    <text evidence="1">Involved in nucleolar processing of pre-18S ribosomal RNA.</text>
</comment>
<gene>
    <name evidence="3" type="ORF">DPMN_083245</name>
</gene>
<dbReference type="InterPro" id="IPR056473">
    <property type="entry name" value="HEAT_Utp10/HEAT1"/>
</dbReference>
<evidence type="ECO:0000313" key="3">
    <source>
        <dbReference type="EMBL" id="KAH3695786.1"/>
    </source>
</evidence>
<dbReference type="GO" id="GO:0030515">
    <property type="term" value="F:snoRNA binding"/>
    <property type="evidence" value="ECO:0007669"/>
    <property type="project" value="TreeGrafter"/>
</dbReference>
<protein>
    <recommendedName>
        <fullName evidence="1">HEAT repeat-containing protein 1</fullName>
    </recommendedName>
</protein>
<dbReference type="Pfam" id="PF23243">
    <property type="entry name" value="HEAT_HEATR1"/>
    <property type="match status" value="1"/>
</dbReference>
<reference evidence="3" key="1">
    <citation type="journal article" date="2019" name="bioRxiv">
        <title>The Genome of the Zebra Mussel, Dreissena polymorpha: A Resource for Invasive Species Research.</title>
        <authorList>
            <person name="McCartney M.A."/>
            <person name="Auch B."/>
            <person name="Kono T."/>
            <person name="Mallez S."/>
            <person name="Zhang Y."/>
            <person name="Obille A."/>
            <person name="Becker A."/>
            <person name="Abrahante J.E."/>
            <person name="Garbe J."/>
            <person name="Badalamenti J.P."/>
            <person name="Herman A."/>
            <person name="Mangelson H."/>
            <person name="Liachko I."/>
            <person name="Sullivan S."/>
            <person name="Sone E.D."/>
            <person name="Koren S."/>
            <person name="Silverstein K.A.T."/>
            <person name="Beckman K.B."/>
            <person name="Gohl D.M."/>
        </authorList>
    </citation>
    <scope>NUCLEOTIDE SEQUENCE</scope>
    <source>
        <strain evidence="3">Duluth1</strain>
        <tissue evidence="3">Whole animal</tissue>
    </source>
</reference>
<dbReference type="GO" id="GO:0034455">
    <property type="term" value="C:t-UTP complex"/>
    <property type="evidence" value="ECO:0007669"/>
    <property type="project" value="TreeGrafter"/>
</dbReference>
<comment type="subcellular location">
    <subcellularLocation>
        <location evidence="1">Nucleus</location>
        <location evidence="1">Nucleolus</location>
    </subcellularLocation>
</comment>
<dbReference type="GO" id="GO:0032040">
    <property type="term" value="C:small-subunit processome"/>
    <property type="evidence" value="ECO:0007669"/>
    <property type="project" value="TreeGrafter"/>
</dbReference>